<dbReference type="RefSeq" id="WP_157898237.1">
    <property type="nucleotide sequence ID" value="NZ_CP021431.1"/>
</dbReference>
<keyword evidence="3" id="KW-1185">Reference proteome</keyword>
<dbReference type="EMBL" id="CP021431">
    <property type="protein sequence ID" value="ARU02314.1"/>
    <property type="molecule type" value="Genomic_DNA"/>
</dbReference>
<evidence type="ECO:0000313" key="3">
    <source>
        <dbReference type="Proteomes" id="UP000195273"/>
    </source>
</evidence>
<name>A0A1Y0EFC7_9RHOB</name>
<sequence>MRSLTCLATCRRLVALTAATTLAAIVATSGLAQSAETPAKIMHRCDSPGLRPCDIILPDHDIALTLLPGYGLTAPVANRTPLGRSRFDIARIADGQVVVRVNAPRAQAGHCQDGLAGDRICMTEAMVDTDHVAVAFVLASLGSAAMAVEMGTTPEDPANLAPGMLQGVWFAQLDRPGAPDHAAPFIMMELFQDAGAPDLFGYFVSAADIGPLRGMTGDVTGWRQQDRLRLTLAATDGTPLLRFSGTARGDLDYAGDMVAVAGGSVSARLLRIAGPGEPWSGPAWMTGHGNGAAATTVPMMPAPADDDPASDDRAMADLMDMLIGSITGGVAGDAPVTSAVSARLRHLRAIPVDLQGLPAEALIALILPFAPAGRAAP</sequence>
<dbReference type="Proteomes" id="UP000195273">
    <property type="component" value="Chromosome"/>
</dbReference>
<organism evidence="2 3">
    <name type="scientific">Yoonia vestfoldensis</name>
    <dbReference type="NCBI Taxonomy" id="245188"/>
    <lineage>
        <taxon>Bacteria</taxon>
        <taxon>Pseudomonadati</taxon>
        <taxon>Pseudomonadota</taxon>
        <taxon>Alphaproteobacteria</taxon>
        <taxon>Rhodobacterales</taxon>
        <taxon>Paracoccaceae</taxon>
        <taxon>Yoonia</taxon>
    </lineage>
</organism>
<evidence type="ECO:0000256" key="1">
    <source>
        <dbReference type="SAM" id="SignalP"/>
    </source>
</evidence>
<gene>
    <name evidence="2" type="ORF">LOKVESSMR4R_03027</name>
</gene>
<protein>
    <submittedName>
        <fullName evidence="2">Uncharacterized protein</fullName>
    </submittedName>
</protein>
<reference evidence="2 3" key="1">
    <citation type="submission" date="2017-05" db="EMBL/GenBank/DDBJ databases">
        <title>Genome Sequence of Loktanella vestfoldensis Strain SMR4r Isolated from a Culture of the Diatom Skeletonema marinoi.</title>
        <authorList>
            <person name="Topel M."/>
            <person name="Pinder M.I.M."/>
            <person name="Johansson O.N."/>
            <person name="Kourtchenko O."/>
            <person name="Godhe A."/>
            <person name="Clarke A.K."/>
        </authorList>
    </citation>
    <scope>NUCLEOTIDE SEQUENCE [LARGE SCALE GENOMIC DNA]</scope>
    <source>
        <strain evidence="2 3">SMR4r</strain>
    </source>
</reference>
<feature type="signal peptide" evidence="1">
    <location>
        <begin position="1"/>
        <end position="34"/>
    </location>
</feature>
<evidence type="ECO:0000313" key="2">
    <source>
        <dbReference type="EMBL" id="ARU02314.1"/>
    </source>
</evidence>
<accession>A0A1Y0EFC7</accession>
<dbReference type="AlphaFoldDB" id="A0A1Y0EFC7"/>
<dbReference type="KEGG" id="lvs:LOKVESSMR4R_03027"/>
<keyword evidence="1" id="KW-0732">Signal</keyword>
<feature type="chain" id="PRO_5012598201" evidence="1">
    <location>
        <begin position="35"/>
        <end position="377"/>
    </location>
</feature>
<proteinExistence type="predicted"/>